<dbReference type="AlphaFoldDB" id="A0A9W6QVV7"/>
<protein>
    <recommendedName>
        <fullName evidence="5">Secreted protein</fullName>
    </recommendedName>
</protein>
<keyword evidence="4" id="KW-1185">Reference proteome</keyword>
<feature type="chain" id="PRO_5040862935" description="Secreted protein" evidence="2">
    <location>
        <begin position="23"/>
        <end position="176"/>
    </location>
</feature>
<sequence length="176" mass="17817">MRIGWRLAITAGAMFVLSTACSQNGGGDKVASISSAATATAAAAAGGTDEDKVREYVQCMRDHGVNMPDPKIGANGDFGLAIPDGVDKSKVDAADPACRSLMPNGGAPKPATAKELDKQLQLAKCLREHGVDVKDPTPDHPGIQLQNDGPPDQKVDAAMATCGALGGGGVHSQVGG</sequence>
<dbReference type="PROSITE" id="PS51257">
    <property type="entry name" value="PROKAR_LIPOPROTEIN"/>
    <property type="match status" value="1"/>
</dbReference>
<evidence type="ECO:0000313" key="4">
    <source>
        <dbReference type="Proteomes" id="UP001165136"/>
    </source>
</evidence>
<feature type="region of interest" description="Disordered" evidence="1">
    <location>
        <begin position="132"/>
        <end position="154"/>
    </location>
</feature>
<keyword evidence="2" id="KW-0732">Signal</keyword>
<evidence type="ECO:0000256" key="1">
    <source>
        <dbReference type="SAM" id="MobiDB-lite"/>
    </source>
</evidence>
<comment type="caution">
    <text evidence="3">The sequence shown here is derived from an EMBL/GenBank/DDBJ whole genome shotgun (WGS) entry which is preliminary data.</text>
</comment>
<dbReference type="Proteomes" id="UP001165136">
    <property type="component" value="Unassembled WGS sequence"/>
</dbReference>
<dbReference type="RefSeq" id="WP_285486095.1">
    <property type="nucleotide sequence ID" value="NZ_BSTI01000002.1"/>
</dbReference>
<name>A0A9W6QVV7_9PSEU</name>
<accession>A0A9W6QVV7</accession>
<organism evidence="3 4">
    <name type="scientific">Amycolatopsis taiwanensis</name>
    <dbReference type="NCBI Taxonomy" id="342230"/>
    <lineage>
        <taxon>Bacteria</taxon>
        <taxon>Bacillati</taxon>
        <taxon>Actinomycetota</taxon>
        <taxon>Actinomycetes</taxon>
        <taxon>Pseudonocardiales</taxon>
        <taxon>Pseudonocardiaceae</taxon>
        <taxon>Amycolatopsis</taxon>
    </lineage>
</organism>
<evidence type="ECO:0008006" key="5">
    <source>
        <dbReference type="Google" id="ProtNLM"/>
    </source>
</evidence>
<evidence type="ECO:0000313" key="3">
    <source>
        <dbReference type="EMBL" id="GLY64529.1"/>
    </source>
</evidence>
<proteinExistence type="predicted"/>
<reference evidence="3" key="1">
    <citation type="submission" date="2023-03" db="EMBL/GenBank/DDBJ databases">
        <title>Amycolatopsis taiwanensis NBRC 103393.</title>
        <authorList>
            <person name="Ichikawa N."/>
            <person name="Sato H."/>
            <person name="Tonouchi N."/>
        </authorList>
    </citation>
    <scope>NUCLEOTIDE SEQUENCE</scope>
    <source>
        <strain evidence="3">NBRC 103393</strain>
    </source>
</reference>
<dbReference type="EMBL" id="BSTI01000002">
    <property type="protein sequence ID" value="GLY64529.1"/>
    <property type="molecule type" value="Genomic_DNA"/>
</dbReference>
<feature type="signal peptide" evidence="2">
    <location>
        <begin position="1"/>
        <end position="22"/>
    </location>
</feature>
<gene>
    <name evidence="3" type="ORF">Atai01_11480</name>
</gene>
<evidence type="ECO:0000256" key="2">
    <source>
        <dbReference type="SAM" id="SignalP"/>
    </source>
</evidence>